<evidence type="ECO:0000313" key="1">
    <source>
        <dbReference type="EMBL" id="MBP1930920.1"/>
    </source>
</evidence>
<dbReference type="InterPro" id="IPR016155">
    <property type="entry name" value="Mopterin_synth/thiamin_S_b"/>
</dbReference>
<sequence length="78" mass="8912">MVSQPLINIRIQSHIPWKSDYPPVIQVEDNTTIRTFCEQIGIEWDVEALVFLNNQIAHESQILQDNDQVLLMIPVVGG</sequence>
<evidence type="ECO:0000313" key="2">
    <source>
        <dbReference type="Proteomes" id="UP001519343"/>
    </source>
</evidence>
<accession>A0ABS4GKX6</accession>
<dbReference type="Proteomes" id="UP001519343">
    <property type="component" value="Unassembled WGS sequence"/>
</dbReference>
<organism evidence="1 2">
    <name type="scientific">Ammoniphilus resinae</name>
    <dbReference type="NCBI Taxonomy" id="861532"/>
    <lineage>
        <taxon>Bacteria</taxon>
        <taxon>Bacillati</taxon>
        <taxon>Bacillota</taxon>
        <taxon>Bacilli</taxon>
        <taxon>Bacillales</taxon>
        <taxon>Paenibacillaceae</taxon>
        <taxon>Aneurinibacillus group</taxon>
        <taxon>Ammoniphilus</taxon>
    </lineage>
</organism>
<keyword evidence="2" id="KW-1185">Reference proteome</keyword>
<comment type="caution">
    <text evidence="1">The sequence shown here is derived from an EMBL/GenBank/DDBJ whole genome shotgun (WGS) entry which is preliminary data.</text>
</comment>
<name>A0ABS4GKX6_9BACL</name>
<dbReference type="InterPro" id="IPR003749">
    <property type="entry name" value="ThiS/MoaD-like"/>
</dbReference>
<reference evidence="1 2" key="1">
    <citation type="submission" date="2021-03" db="EMBL/GenBank/DDBJ databases">
        <title>Genomic Encyclopedia of Type Strains, Phase IV (KMG-IV): sequencing the most valuable type-strain genomes for metagenomic binning, comparative biology and taxonomic classification.</title>
        <authorList>
            <person name="Goeker M."/>
        </authorList>
    </citation>
    <scope>NUCLEOTIDE SEQUENCE [LARGE SCALE GENOMIC DNA]</scope>
    <source>
        <strain evidence="1 2">DSM 24738</strain>
    </source>
</reference>
<protein>
    <submittedName>
        <fullName evidence="1">Sulfur carrier protein ThiS</fullName>
    </submittedName>
</protein>
<dbReference type="SUPFAM" id="SSF54285">
    <property type="entry name" value="MoaD/ThiS"/>
    <property type="match status" value="1"/>
</dbReference>
<proteinExistence type="predicted"/>
<dbReference type="EMBL" id="JAGGKT010000002">
    <property type="protein sequence ID" value="MBP1930920.1"/>
    <property type="molecule type" value="Genomic_DNA"/>
</dbReference>
<dbReference type="Pfam" id="PF02597">
    <property type="entry name" value="ThiS"/>
    <property type="match status" value="1"/>
</dbReference>
<gene>
    <name evidence="1" type="ORF">J2Z37_000917</name>
</gene>